<name>A0A6P8APV2_PYRGI</name>
<reference evidence="2" key="3">
    <citation type="submission" date="2025-08" db="UniProtKB">
        <authorList>
            <consortium name="RefSeq"/>
        </authorList>
    </citation>
    <scope>IDENTIFICATION</scope>
    <source>
        <strain evidence="2">NI907</strain>
    </source>
</reference>
<organism evidence="1 2">
    <name type="scientific">Pyricularia grisea</name>
    <name type="common">Crabgrass-specific blast fungus</name>
    <name type="synonym">Magnaporthe grisea</name>
    <dbReference type="NCBI Taxonomy" id="148305"/>
    <lineage>
        <taxon>Eukaryota</taxon>
        <taxon>Fungi</taxon>
        <taxon>Dikarya</taxon>
        <taxon>Ascomycota</taxon>
        <taxon>Pezizomycotina</taxon>
        <taxon>Sordariomycetes</taxon>
        <taxon>Sordariomycetidae</taxon>
        <taxon>Magnaporthales</taxon>
        <taxon>Pyriculariaceae</taxon>
        <taxon>Pyricularia</taxon>
    </lineage>
</organism>
<dbReference type="AlphaFoldDB" id="A0A6P8APV2"/>
<reference evidence="1 2" key="1">
    <citation type="journal article" date="2019" name="Mol. Biol. Evol.">
        <title>Blast fungal genomes show frequent chromosomal changes, gene gains and losses, and effector gene turnover.</title>
        <authorList>
            <person name="Gomez Luciano L.B."/>
            <person name="Jason Tsai I."/>
            <person name="Chuma I."/>
            <person name="Tosa Y."/>
            <person name="Chen Y.H."/>
            <person name="Li J.Y."/>
            <person name="Li M.Y."/>
            <person name="Jade Lu M.Y."/>
            <person name="Nakayashiki H."/>
            <person name="Li W.H."/>
        </authorList>
    </citation>
    <scope>NUCLEOTIDE SEQUENCE [LARGE SCALE GENOMIC DNA]</scope>
    <source>
        <strain evidence="1 2">NI907</strain>
    </source>
</reference>
<dbReference type="KEGG" id="pgri:PgNI_11144"/>
<gene>
    <name evidence="2" type="ORF">PgNI_11144</name>
</gene>
<reference evidence="2" key="2">
    <citation type="submission" date="2019-10" db="EMBL/GenBank/DDBJ databases">
        <authorList>
            <consortium name="NCBI Genome Project"/>
        </authorList>
    </citation>
    <scope>NUCLEOTIDE SEQUENCE</scope>
    <source>
        <strain evidence="2">NI907</strain>
    </source>
</reference>
<accession>A0A6P8APV2</accession>
<protein>
    <submittedName>
        <fullName evidence="2">Uncharacterized protein</fullName>
    </submittedName>
</protein>
<dbReference type="RefSeq" id="XP_030976923.1">
    <property type="nucleotide sequence ID" value="XM_031131117.1"/>
</dbReference>
<keyword evidence="1" id="KW-1185">Reference proteome</keyword>
<evidence type="ECO:0000313" key="1">
    <source>
        <dbReference type="Proteomes" id="UP000515153"/>
    </source>
</evidence>
<dbReference type="GeneID" id="41966022"/>
<evidence type="ECO:0000313" key="2">
    <source>
        <dbReference type="RefSeq" id="XP_030976923.1"/>
    </source>
</evidence>
<proteinExistence type="predicted"/>
<dbReference type="Proteomes" id="UP000515153">
    <property type="component" value="Chromosome VI"/>
</dbReference>
<sequence length="172" mass="19597">MDPTLARHVAGTISRYEPNPERPAAYMAREPKTMRDPGTAQWDMEISTADFTQLKLGFMAQEMEDKCSGNARIEFFTWEKALGEHGEISVSERQAKKEAEILCRIHAHCKIEQLPEYSPDIFWQEDTDDEDEEVNKYKDTSAQDSFDNIGPRSTLGLFRYKGIAGPAFIQAD</sequence>